<protein>
    <submittedName>
        <fullName evidence="2">Uncharacterized protein</fullName>
    </submittedName>
</protein>
<sequence length="149" mass="15984">MPKKTQHVLMLGAGVLILVLGFMLVFRTVGTSDDPSKETSARIAQELSGNGISVERIEESGGAFSSQKSATFSLNGERVTVFFYSSHEEALAIAQQFSSDATTLAGIPMEWVAPPHFYLRNNALVLYIGSSPQISATLTQVFGDQIAGQ</sequence>
<name>A0A1G2SMT6_9BACT</name>
<feature type="transmembrane region" description="Helical" evidence="1">
    <location>
        <begin position="7"/>
        <end position="26"/>
    </location>
</feature>
<comment type="caution">
    <text evidence="2">The sequence shown here is derived from an EMBL/GenBank/DDBJ whole genome shotgun (WGS) entry which is preliminary data.</text>
</comment>
<reference evidence="2 3" key="1">
    <citation type="journal article" date="2016" name="Nat. Commun.">
        <title>Thousands of microbial genomes shed light on interconnected biogeochemical processes in an aquifer system.</title>
        <authorList>
            <person name="Anantharaman K."/>
            <person name="Brown C.T."/>
            <person name="Hug L.A."/>
            <person name="Sharon I."/>
            <person name="Castelle C.J."/>
            <person name="Probst A.J."/>
            <person name="Thomas B.C."/>
            <person name="Singh A."/>
            <person name="Wilkins M.J."/>
            <person name="Karaoz U."/>
            <person name="Brodie E.L."/>
            <person name="Williams K.H."/>
            <person name="Hubbard S.S."/>
            <person name="Banfield J.F."/>
        </authorList>
    </citation>
    <scope>NUCLEOTIDE SEQUENCE [LARGE SCALE GENOMIC DNA]</scope>
</reference>
<keyword evidence="1" id="KW-0812">Transmembrane</keyword>
<evidence type="ECO:0000313" key="3">
    <source>
        <dbReference type="Proteomes" id="UP000178168"/>
    </source>
</evidence>
<evidence type="ECO:0000256" key="1">
    <source>
        <dbReference type="SAM" id="Phobius"/>
    </source>
</evidence>
<organism evidence="2 3">
    <name type="scientific">Candidatus Yonathbacteria bacterium RIFOXYD1_FULL_52_36</name>
    <dbReference type="NCBI Taxonomy" id="1802730"/>
    <lineage>
        <taxon>Bacteria</taxon>
        <taxon>Candidatus Yonathiibacteriota</taxon>
    </lineage>
</organism>
<dbReference type="EMBL" id="MHUZ01000001">
    <property type="protein sequence ID" value="OHA86413.1"/>
    <property type="molecule type" value="Genomic_DNA"/>
</dbReference>
<dbReference type="AlphaFoldDB" id="A0A1G2SMT6"/>
<evidence type="ECO:0000313" key="2">
    <source>
        <dbReference type="EMBL" id="OHA86413.1"/>
    </source>
</evidence>
<keyword evidence="1" id="KW-0472">Membrane</keyword>
<accession>A0A1G2SMT6</accession>
<dbReference type="STRING" id="1802730.A2591_03115"/>
<proteinExistence type="predicted"/>
<keyword evidence="1" id="KW-1133">Transmembrane helix</keyword>
<dbReference type="Proteomes" id="UP000178168">
    <property type="component" value="Unassembled WGS sequence"/>
</dbReference>
<gene>
    <name evidence="2" type="ORF">A2591_03115</name>
</gene>